<dbReference type="STRING" id="1122206.SAMN02745753_01257"/>
<evidence type="ECO:0000259" key="10">
    <source>
        <dbReference type="Pfam" id="PF04290"/>
    </source>
</evidence>
<name>A0A1M4YLC7_9GAMM</name>
<dbReference type="OrthoDB" id="9797534at2"/>
<keyword evidence="6 9" id="KW-1133">Transmembrane helix</keyword>
<dbReference type="Proteomes" id="UP000184517">
    <property type="component" value="Unassembled WGS sequence"/>
</dbReference>
<keyword evidence="3" id="KW-1003">Cell membrane</keyword>
<gene>
    <name evidence="11" type="ORF">SAMN02745753_01257</name>
</gene>
<protein>
    <recommendedName>
        <fullName evidence="9">TRAP transporter small permease protein</fullName>
    </recommendedName>
</protein>
<evidence type="ECO:0000313" key="11">
    <source>
        <dbReference type="EMBL" id="SHF06615.1"/>
    </source>
</evidence>
<evidence type="ECO:0000256" key="7">
    <source>
        <dbReference type="ARBA" id="ARBA00023136"/>
    </source>
</evidence>
<reference evidence="12" key="1">
    <citation type="submission" date="2016-11" db="EMBL/GenBank/DDBJ databases">
        <authorList>
            <person name="Varghese N."/>
            <person name="Submissions S."/>
        </authorList>
    </citation>
    <scope>NUCLEOTIDE SEQUENCE [LARGE SCALE GENOMIC DNA]</scope>
    <source>
        <strain evidence="12">DSM 16579</strain>
    </source>
</reference>
<comment type="subunit">
    <text evidence="9">The complex comprises the extracytoplasmic solute receptor protein and the two transmembrane proteins.</text>
</comment>
<keyword evidence="12" id="KW-1185">Reference proteome</keyword>
<comment type="function">
    <text evidence="9">Part of the tripartite ATP-independent periplasmic (TRAP) transport system.</text>
</comment>
<keyword evidence="7 9" id="KW-0472">Membrane</keyword>
<keyword evidence="2 9" id="KW-0813">Transport</keyword>
<evidence type="ECO:0000256" key="5">
    <source>
        <dbReference type="ARBA" id="ARBA00022692"/>
    </source>
</evidence>
<evidence type="ECO:0000256" key="1">
    <source>
        <dbReference type="ARBA" id="ARBA00004429"/>
    </source>
</evidence>
<feature type="transmembrane region" description="Helical" evidence="9">
    <location>
        <begin position="20"/>
        <end position="39"/>
    </location>
</feature>
<sequence length="170" mass="19368">MIIRLLASVSRRLNQLSGALAMLLIAYLLCHILLEIVLRLFGTSTYVLDEFVGYAIATTTFLGLGYSLERNGLIKVNILSDRLPEQHHWLLDLVISFVSFALFSWISYYWYINVARSFKRNITSESIAETPLWIPEGMVLVGLSLLCLTLFVRMLVLVSTRQIPNIETNK</sequence>
<evidence type="ECO:0000256" key="9">
    <source>
        <dbReference type="RuleBase" id="RU369079"/>
    </source>
</evidence>
<dbReference type="RefSeq" id="WP_072838864.1">
    <property type="nucleotide sequence ID" value="NZ_FQVF01000005.1"/>
</dbReference>
<keyword evidence="4 9" id="KW-0997">Cell inner membrane</keyword>
<dbReference type="PANTHER" id="PTHR35011">
    <property type="entry name" value="2,3-DIKETO-L-GULONATE TRAP TRANSPORTER SMALL PERMEASE PROTEIN YIAM"/>
    <property type="match status" value="1"/>
</dbReference>
<feature type="transmembrane region" description="Helical" evidence="9">
    <location>
        <begin position="132"/>
        <end position="152"/>
    </location>
</feature>
<dbReference type="AlphaFoldDB" id="A0A1M4YLC7"/>
<evidence type="ECO:0000256" key="2">
    <source>
        <dbReference type="ARBA" id="ARBA00022448"/>
    </source>
</evidence>
<evidence type="ECO:0000256" key="4">
    <source>
        <dbReference type="ARBA" id="ARBA00022519"/>
    </source>
</evidence>
<evidence type="ECO:0000256" key="8">
    <source>
        <dbReference type="ARBA" id="ARBA00038436"/>
    </source>
</evidence>
<dbReference type="GO" id="GO:0015740">
    <property type="term" value="P:C4-dicarboxylate transport"/>
    <property type="evidence" value="ECO:0007669"/>
    <property type="project" value="TreeGrafter"/>
</dbReference>
<accession>A0A1M4YLC7</accession>
<dbReference type="GO" id="GO:0005886">
    <property type="term" value="C:plasma membrane"/>
    <property type="evidence" value="ECO:0007669"/>
    <property type="project" value="UniProtKB-SubCell"/>
</dbReference>
<dbReference type="InterPro" id="IPR007387">
    <property type="entry name" value="TRAP_DctQ"/>
</dbReference>
<evidence type="ECO:0000256" key="6">
    <source>
        <dbReference type="ARBA" id="ARBA00022989"/>
    </source>
</evidence>
<dbReference type="PANTHER" id="PTHR35011:SF10">
    <property type="entry name" value="TRAP TRANSPORTER SMALL PERMEASE PROTEIN"/>
    <property type="match status" value="1"/>
</dbReference>
<proteinExistence type="inferred from homology"/>
<comment type="similarity">
    <text evidence="8 9">Belongs to the TRAP transporter small permease family.</text>
</comment>
<evidence type="ECO:0000256" key="3">
    <source>
        <dbReference type="ARBA" id="ARBA00022475"/>
    </source>
</evidence>
<feature type="domain" description="Tripartite ATP-independent periplasmic transporters DctQ component" evidence="10">
    <location>
        <begin position="29"/>
        <end position="157"/>
    </location>
</feature>
<comment type="subcellular location">
    <subcellularLocation>
        <location evidence="1 9">Cell inner membrane</location>
        <topology evidence="1 9">Multi-pass membrane protein</topology>
    </subcellularLocation>
</comment>
<dbReference type="InterPro" id="IPR055348">
    <property type="entry name" value="DctQ"/>
</dbReference>
<dbReference type="EMBL" id="FQVF01000005">
    <property type="protein sequence ID" value="SHF06615.1"/>
    <property type="molecule type" value="Genomic_DNA"/>
</dbReference>
<feature type="transmembrane region" description="Helical" evidence="9">
    <location>
        <begin position="51"/>
        <end position="68"/>
    </location>
</feature>
<organism evidence="11 12">
    <name type="scientific">Marinomonas polaris DSM 16579</name>
    <dbReference type="NCBI Taxonomy" id="1122206"/>
    <lineage>
        <taxon>Bacteria</taxon>
        <taxon>Pseudomonadati</taxon>
        <taxon>Pseudomonadota</taxon>
        <taxon>Gammaproteobacteria</taxon>
        <taxon>Oceanospirillales</taxon>
        <taxon>Oceanospirillaceae</taxon>
        <taxon>Marinomonas</taxon>
    </lineage>
</organism>
<dbReference type="Pfam" id="PF04290">
    <property type="entry name" value="DctQ"/>
    <property type="match status" value="1"/>
</dbReference>
<dbReference type="GO" id="GO:0022857">
    <property type="term" value="F:transmembrane transporter activity"/>
    <property type="evidence" value="ECO:0007669"/>
    <property type="project" value="UniProtKB-UniRule"/>
</dbReference>
<keyword evidence="5 9" id="KW-0812">Transmembrane</keyword>
<evidence type="ECO:0000313" key="12">
    <source>
        <dbReference type="Proteomes" id="UP000184517"/>
    </source>
</evidence>
<feature type="transmembrane region" description="Helical" evidence="9">
    <location>
        <begin position="89"/>
        <end position="112"/>
    </location>
</feature>